<evidence type="ECO:0000259" key="9">
    <source>
        <dbReference type="PROSITE" id="PS50004"/>
    </source>
</evidence>
<dbReference type="CDD" id="cd00275">
    <property type="entry name" value="C2_PLC_like"/>
    <property type="match status" value="1"/>
</dbReference>
<dbReference type="GO" id="GO:0005509">
    <property type="term" value="F:calcium ion binding"/>
    <property type="evidence" value="ECO:0007669"/>
    <property type="project" value="InterPro"/>
</dbReference>
<dbReference type="CDD" id="cd08598">
    <property type="entry name" value="PI-PLC1c_yeast"/>
    <property type="match status" value="1"/>
</dbReference>
<dbReference type="PROSITE" id="PS50008">
    <property type="entry name" value="PIPLC_Y_DOMAIN"/>
    <property type="match status" value="1"/>
</dbReference>
<dbReference type="Gene3D" id="2.30.29.30">
    <property type="entry name" value="Pleckstrin-homology domain (PH domain)/Phosphotyrosine-binding domain (PTB)"/>
    <property type="match status" value="1"/>
</dbReference>
<dbReference type="PROSITE" id="PS50007">
    <property type="entry name" value="PIPLC_X_DOMAIN"/>
    <property type="match status" value="1"/>
</dbReference>
<evidence type="ECO:0000256" key="6">
    <source>
        <dbReference type="ARBA" id="ARBA00023224"/>
    </source>
</evidence>
<dbReference type="GO" id="GO:0051209">
    <property type="term" value="P:release of sequestered calcium ion into cytosol"/>
    <property type="evidence" value="ECO:0007669"/>
    <property type="project" value="TreeGrafter"/>
</dbReference>
<dbReference type="InterPro" id="IPR011992">
    <property type="entry name" value="EF-hand-dom_pair"/>
</dbReference>
<dbReference type="InterPro" id="IPR002048">
    <property type="entry name" value="EF_hand_dom"/>
</dbReference>
<dbReference type="SUPFAM" id="SSF47473">
    <property type="entry name" value="EF-hand"/>
    <property type="match status" value="1"/>
</dbReference>
<dbReference type="PRINTS" id="PR00390">
    <property type="entry name" value="PHPHLIPASEC"/>
</dbReference>
<keyword evidence="5 7" id="KW-0443">Lipid metabolism</keyword>
<dbReference type="Gene3D" id="1.10.238.10">
    <property type="entry name" value="EF-hand"/>
    <property type="match status" value="1"/>
</dbReference>
<evidence type="ECO:0000256" key="8">
    <source>
        <dbReference type="SAM" id="MobiDB-lite"/>
    </source>
</evidence>
<dbReference type="InterPro" id="IPR000909">
    <property type="entry name" value="PLipase_C_PInositol-sp_X_dom"/>
</dbReference>
<feature type="domain" description="EF-hand" evidence="11">
    <location>
        <begin position="315"/>
        <end position="350"/>
    </location>
</feature>
<dbReference type="GO" id="GO:0004435">
    <property type="term" value="F:phosphatidylinositol-4,5-bisphosphate phospholipase C activity"/>
    <property type="evidence" value="ECO:0007669"/>
    <property type="project" value="UniProtKB-EC"/>
</dbReference>
<dbReference type="CDD" id="cd16207">
    <property type="entry name" value="EFh_ScPlc1p_like"/>
    <property type="match status" value="1"/>
</dbReference>
<dbReference type="InterPro" id="IPR011993">
    <property type="entry name" value="PH-like_dom_sf"/>
</dbReference>
<feature type="compositionally biased region" description="Low complexity" evidence="8">
    <location>
        <begin position="37"/>
        <end position="49"/>
    </location>
</feature>
<dbReference type="Gene3D" id="2.60.40.150">
    <property type="entry name" value="C2 domain"/>
    <property type="match status" value="1"/>
</dbReference>
<evidence type="ECO:0000256" key="4">
    <source>
        <dbReference type="ARBA" id="ARBA00022963"/>
    </source>
</evidence>
<feature type="region of interest" description="Disordered" evidence="8">
    <location>
        <begin position="571"/>
        <end position="596"/>
    </location>
</feature>
<sequence length="900" mass="101842">MLRSNTDHEIQQQVTPTIVPSSGTPIVSQSAPPQPPASTSSPSPSSSSPRLVPMKNAISRNVSSLVQKLPSPSTSPIQDGIRSLLRKTNIGIFQDHSSTALPTDGPLTKSFDELTKSPLILNNQSEEALIIDSLNLNDNQSQQQEVFLESPKIPEVLIKGLPLLRITRKKKVQRIFKIDLDKALVTWNNKATSKMSLDNIQKIRIADDAKNYREEYGVSKEHSDRWATILYTDMVSKKLKALHIIAPTQQDFELFIGTLTKLVNNRRELMKYLSVPGENFAHIHWKNYISKQNRSKEALLFEDVLKLTQRLHINCDEQVIHDIFTRSDSSGAGALSFADFQIFVKALKVRPEIVEIFQTLSNDEDHITTDQFSKFVTQIQKQNEDTQTISSLYTKFSPNGLMDIEGFTNYLSSTYSTAIKSATEDLTHPLNEYFISSSHNTYLLGRQYGGSTTSVEGYTRALQRGCRSVEIDIWDGDNGPVVTHGPITSSISLRDVLETINKYSFIVTPLPLFLSLEIHCKAEYQIMVRDLLIDVFGDMLLTKPLWPYSFSLPSPLELKHKVLVKVKQSGSTDSSISSSSTSASSSMSSTAPDDTTDEEIWKIKKSSKKGEKNPKLTPELAALGVYASGLKFTNFSLPESKTVNHIFSFSDHKFNSMIKQSDKEYLLKKHNRHYLMRVYPSNYRYKSSNFLPITPWFYGVQMVATNWQTYDLGQQINEAMFHAGSKSGYVLKPPQLRDQDPQIKFKHIQEHTSYIKFSIDIISGQLLPRPRELKPDEKLDPYVVFELIDPVMITPLTITDLSTNRQTTAFCGSYSTKNIPMNGFNPLWNTRIEGTIKDLKTLNFARFLVKTGDTPFAVHCCKLDTLNQGYRHIPLYDLQGEEYIFSTLFVKVNYDVVDKI</sequence>
<dbReference type="CDD" id="cd13360">
    <property type="entry name" value="PH_PLC_fungal"/>
    <property type="match status" value="1"/>
</dbReference>
<gene>
    <name evidence="12" type="ORF">CYFA0S_18e01552g</name>
</gene>
<dbReference type="PROSITE" id="PS50004">
    <property type="entry name" value="C2"/>
    <property type="match status" value="1"/>
</dbReference>
<dbReference type="InterPro" id="IPR035892">
    <property type="entry name" value="C2_domain_sf"/>
</dbReference>
<dbReference type="InterPro" id="IPR001192">
    <property type="entry name" value="PI-PLC_fam"/>
</dbReference>
<evidence type="ECO:0000313" key="12">
    <source>
        <dbReference type="EMBL" id="CDR45424.1"/>
    </source>
</evidence>
<dbReference type="Pfam" id="PF00387">
    <property type="entry name" value="PI-PLC-Y"/>
    <property type="match status" value="1"/>
</dbReference>
<name>A0A061B6B9_CYBFA</name>
<dbReference type="Gene3D" id="3.20.20.190">
    <property type="entry name" value="Phosphatidylinositol (PI) phosphodiesterase"/>
    <property type="match status" value="1"/>
</dbReference>
<dbReference type="SUPFAM" id="SSF50729">
    <property type="entry name" value="PH domain-like"/>
    <property type="match status" value="1"/>
</dbReference>
<dbReference type="SMART" id="SM00239">
    <property type="entry name" value="C2"/>
    <property type="match status" value="1"/>
</dbReference>
<dbReference type="Pfam" id="PF00388">
    <property type="entry name" value="PI-PLC-X"/>
    <property type="match status" value="1"/>
</dbReference>
<dbReference type="GO" id="GO:0048015">
    <property type="term" value="P:phosphatidylinositol-mediated signaling"/>
    <property type="evidence" value="ECO:0007669"/>
    <property type="project" value="TreeGrafter"/>
</dbReference>
<feature type="compositionally biased region" description="Polar residues" evidence="8">
    <location>
        <begin position="11"/>
        <end position="27"/>
    </location>
</feature>
<dbReference type="AlphaFoldDB" id="A0A061B6B9"/>
<feature type="region of interest" description="Disordered" evidence="8">
    <location>
        <begin position="1"/>
        <end position="52"/>
    </location>
</feature>
<dbReference type="PhylomeDB" id="A0A061B6B9"/>
<dbReference type="PANTHER" id="PTHR10336:SF36">
    <property type="entry name" value="1-PHOSPHATIDYLINOSITOL 4,5-BISPHOSPHATE PHOSPHODIESTERASE BETA-4"/>
    <property type="match status" value="1"/>
</dbReference>
<dbReference type="InterPro" id="IPR001711">
    <property type="entry name" value="PLipase_C_Pinositol-sp_Y"/>
</dbReference>
<keyword evidence="6" id="KW-0807">Transducer</keyword>
<feature type="compositionally biased region" description="Basic and acidic residues" evidence="8">
    <location>
        <begin position="1"/>
        <end position="10"/>
    </location>
</feature>
<dbReference type="SMART" id="SM00149">
    <property type="entry name" value="PLCYc"/>
    <property type="match status" value="1"/>
</dbReference>
<reference evidence="12" key="1">
    <citation type="journal article" date="2014" name="Genome Announc.">
        <title>Genome sequence of the yeast Cyberlindnera fabianii (Hansenula fabianii).</title>
        <authorList>
            <person name="Freel K.C."/>
            <person name="Sarilar V."/>
            <person name="Neuveglise C."/>
            <person name="Devillers H."/>
            <person name="Friedrich A."/>
            <person name="Schacherer J."/>
        </authorList>
    </citation>
    <scope>NUCLEOTIDE SEQUENCE</scope>
    <source>
        <strain evidence="12">YJS4271</strain>
    </source>
</reference>
<evidence type="ECO:0000256" key="2">
    <source>
        <dbReference type="ARBA" id="ARBA00012368"/>
    </source>
</evidence>
<dbReference type="PANTHER" id="PTHR10336">
    <property type="entry name" value="PHOSPHOINOSITIDE-SPECIFIC PHOSPHOLIPASE C FAMILY PROTEIN"/>
    <property type="match status" value="1"/>
</dbReference>
<evidence type="ECO:0000259" key="10">
    <source>
        <dbReference type="PROSITE" id="PS50008"/>
    </source>
</evidence>
<accession>A0A061B6B9</accession>
<dbReference type="SMART" id="SM00148">
    <property type="entry name" value="PLCXc"/>
    <property type="match status" value="1"/>
</dbReference>
<dbReference type="SUPFAM" id="SSF51695">
    <property type="entry name" value="PLC-like phosphodiesterases"/>
    <property type="match status" value="1"/>
</dbReference>
<comment type="catalytic activity">
    <reaction evidence="7">
        <text>a 1,2-diacyl-sn-glycero-3-phospho-(1D-myo-inositol-4,5-bisphosphate) + H2O = 1D-myo-inositol 1,4,5-trisphosphate + a 1,2-diacyl-sn-glycerol + H(+)</text>
        <dbReference type="Rhea" id="RHEA:33179"/>
        <dbReference type="ChEBI" id="CHEBI:15377"/>
        <dbReference type="ChEBI" id="CHEBI:15378"/>
        <dbReference type="ChEBI" id="CHEBI:17815"/>
        <dbReference type="ChEBI" id="CHEBI:58456"/>
        <dbReference type="ChEBI" id="CHEBI:203600"/>
        <dbReference type="EC" id="3.1.4.11"/>
    </reaction>
</comment>
<keyword evidence="3 7" id="KW-0378">Hydrolase</keyword>
<feature type="domain" description="PI-PLC Y-box" evidence="10">
    <location>
        <begin position="620"/>
        <end position="737"/>
    </location>
</feature>
<evidence type="ECO:0000256" key="3">
    <source>
        <dbReference type="ARBA" id="ARBA00022801"/>
    </source>
</evidence>
<evidence type="ECO:0000256" key="5">
    <source>
        <dbReference type="ARBA" id="ARBA00023098"/>
    </source>
</evidence>
<dbReference type="SUPFAM" id="SSF49562">
    <property type="entry name" value="C2 domain (Calcium/lipid-binding domain, CaLB)"/>
    <property type="match status" value="1"/>
</dbReference>
<evidence type="ECO:0000256" key="1">
    <source>
        <dbReference type="ARBA" id="ARBA00001913"/>
    </source>
</evidence>
<dbReference type="InterPro" id="IPR037755">
    <property type="entry name" value="Plc1_PH"/>
</dbReference>
<dbReference type="EMBL" id="LK052903">
    <property type="protein sequence ID" value="CDR45424.1"/>
    <property type="molecule type" value="Genomic_DNA"/>
</dbReference>
<dbReference type="PROSITE" id="PS50222">
    <property type="entry name" value="EF_HAND_2"/>
    <property type="match status" value="1"/>
</dbReference>
<dbReference type="InterPro" id="IPR015359">
    <property type="entry name" value="PLC_EF-hand-like"/>
</dbReference>
<dbReference type="VEuPathDB" id="FungiDB:BON22_1113"/>
<proteinExistence type="predicted"/>
<evidence type="ECO:0000256" key="7">
    <source>
        <dbReference type="RuleBase" id="RU361133"/>
    </source>
</evidence>
<protein>
    <recommendedName>
        <fullName evidence="2 7">Phosphoinositide phospholipase C</fullName>
        <ecNumber evidence="2 7">3.1.4.11</ecNumber>
    </recommendedName>
</protein>
<dbReference type="InterPro" id="IPR000008">
    <property type="entry name" value="C2_dom"/>
</dbReference>
<dbReference type="GO" id="GO:0016042">
    <property type="term" value="P:lipid catabolic process"/>
    <property type="evidence" value="ECO:0007669"/>
    <property type="project" value="UniProtKB-KW"/>
</dbReference>
<feature type="domain" description="C2" evidence="9">
    <location>
        <begin position="737"/>
        <end position="888"/>
    </location>
</feature>
<evidence type="ECO:0000259" key="11">
    <source>
        <dbReference type="PROSITE" id="PS50222"/>
    </source>
</evidence>
<dbReference type="Pfam" id="PF09279">
    <property type="entry name" value="EF-hand_like"/>
    <property type="match status" value="1"/>
</dbReference>
<dbReference type="InterPro" id="IPR017946">
    <property type="entry name" value="PLC-like_Pdiesterase_TIM-brl"/>
</dbReference>
<comment type="cofactor">
    <cofactor evidence="1">
        <name>Ca(2+)</name>
        <dbReference type="ChEBI" id="CHEBI:29108"/>
    </cofactor>
</comment>
<organism evidence="12">
    <name type="scientific">Cyberlindnera fabianii</name>
    <name type="common">Yeast</name>
    <name type="synonym">Hansenula fabianii</name>
    <dbReference type="NCBI Taxonomy" id="36022"/>
    <lineage>
        <taxon>Eukaryota</taxon>
        <taxon>Fungi</taxon>
        <taxon>Dikarya</taxon>
        <taxon>Ascomycota</taxon>
        <taxon>Saccharomycotina</taxon>
        <taxon>Saccharomycetes</taxon>
        <taxon>Phaffomycetales</taxon>
        <taxon>Phaffomycetaceae</taxon>
        <taxon>Cyberlindnera</taxon>
    </lineage>
</organism>
<keyword evidence="4 7" id="KW-0442">Lipid degradation</keyword>
<dbReference type="EC" id="3.1.4.11" evidence="2 7"/>
<feature type="compositionally biased region" description="Low complexity" evidence="8">
    <location>
        <begin position="571"/>
        <end position="593"/>
    </location>
</feature>
<dbReference type="OrthoDB" id="269822at2759"/>